<organism evidence="1 2">
    <name type="scientific">Mycolicibacterium llatzerense</name>
    <dbReference type="NCBI Taxonomy" id="280871"/>
    <lineage>
        <taxon>Bacteria</taxon>
        <taxon>Bacillati</taxon>
        <taxon>Actinomycetota</taxon>
        <taxon>Actinomycetes</taxon>
        <taxon>Mycobacteriales</taxon>
        <taxon>Mycobacteriaceae</taxon>
        <taxon>Mycolicibacterium</taxon>
    </lineage>
</organism>
<protein>
    <submittedName>
        <fullName evidence="1">Uncharacterized protein</fullName>
    </submittedName>
</protein>
<dbReference type="STRING" id="280871.TL10_06415"/>
<dbReference type="AlphaFoldDB" id="A0A0D1LP73"/>
<proteinExistence type="predicted"/>
<reference evidence="1 2" key="1">
    <citation type="submission" date="2015-01" db="EMBL/GenBank/DDBJ databases">
        <title>Genome sequence of Mycobacterium llatzerense and Mycobacterium immunogenum recovered from brain abscess.</title>
        <authorList>
            <person name="Greninger A.L."/>
            <person name="Langelier C."/>
            <person name="Cunningham G."/>
            <person name="Chiu C.Y."/>
            <person name="Miller S."/>
        </authorList>
    </citation>
    <scope>NUCLEOTIDE SEQUENCE [LARGE SCALE GENOMIC DNA]</scope>
    <source>
        <strain evidence="1 2">CLUC14</strain>
    </source>
</reference>
<sequence>MTAVLELRTLRPASGPDIETRARCQDDGHPAGCFNPLWPGTFCHCGRVIYAGELPIVRWTRPPRTDTRRPVFIPKDPR</sequence>
<dbReference type="EMBL" id="JXST01000006">
    <property type="protein sequence ID" value="KIU17886.1"/>
    <property type="molecule type" value="Genomic_DNA"/>
</dbReference>
<evidence type="ECO:0000313" key="1">
    <source>
        <dbReference type="EMBL" id="KIU17886.1"/>
    </source>
</evidence>
<name>A0A0D1LP73_9MYCO</name>
<accession>A0A0D1LP73</accession>
<dbReference type="PATRIC" id="fig|280871.6.peg.1321"/>
<comment type="caution">
    <text evidence="1">The sequence shown here is derived from an EMBL/GenBank/DDBJ whole genome shotgun (WGS) entry which is preliminary data.</text>
</comment>
<keyword evidence="2" id="KW-1185">Reference proteome</keyword>
<dbReference type="RefSeq" id="WP_043984958.1">
    <property type="nucleotide sequence ID" value="NZ_JXST01000006.1"/>
</dbReference>
<gene>
    <name evidence="1" type="ORF">TL10_06415</name>
</gene>
<evidence type="ECO:0000313" key="2">
    <source>
        <dbReference type="Proteomes" id="UP000032221"/>
    </source>
</evidence>
<dbReference type="Proteomes" id="UP000032221">
    <property type="component" value="Unassembled WGS sequence"/>
</dbReference>